<dbReference type="AlphaFoldDB" id="A0A3M4XWH5"/>
<evidence type="ECO:0000313" key="2">
    <source>
        <dbReference type="EMBL" id="RMR80864.1"/>
    </source>
</evidence>
<proteinExistence type="predicted"/>
<reference evidence="2 3" key="1">
    <citation type="submission" date="2018-08" db="EMBL/GenBank/DDBJ databases">
        <title>Recombination of ecologically and evolutionarily significant loci maintains genetic cohesion in the Pseudomonas syringae species complex.</title>
        <authorList>
            <person name="Dillon M."/>
            <person name="Thakur S."/>
            <person name="Almeida R.N.D."/>
            <person name="Weir B.S."/>
            <person name="Guttman D.S."/>
        </authorList>
    </citation>
    <scope>NUCLEOTIDE SEQUENCE [LARGE SCALE GENOMIC DNA]</scope>
    <source>
        <strain evidence="2 3">ICMP 4996</strain>
    </source>
</reference>
<dbReference type="GO" id="GO:0004518">
    <property type="term" value="F:nuclease activity"/>
    <property type="evidence" value="ECO:0007669"/>
    <property type="project" value="InterPro"/>
</dbReference>
<dbReference type="Proteomes" id="UP000268004">
    <property type="component" value="Unassembled WGS sequence"/>
</dbReference>
<dbReference type="Pfam" id="PF14130">
    <property type="entry name" value="Cap4_nuclease"/>
    <property type="match status" value="1"/>
</dbReference>
<gene>
    <name evidence="2" type="ORF">ALP78_02264</name>
</gene>
<dbReference type="RefSeq" id="WP_055002680.1">
    <property type="nucleotide sequence ID" value="NZ_RBSD01000192.1"/>
</dbReference>
<dbReference type="InterPro" id="IPR025382">
    <property type="entry name" value="Cap4-like_endonuclease_dom"/>
</dbReference>
<sequence>MLDTKKAREQNGRDSFSRYRAQVRSAAVASLSILEGGTVDRVYCDLHDDFVIRKKDGEGFTYIFYQVKTKGKQNHNWTINEVFGLNTQLRDQSKQNVDAFKGSFVGKLLLHTVVFDQYCNSVIFQTNVNNSDEVEDLLSDIESGIFAHKFSKVMLDRFNECFGENVNSFSPEQVKSMLSKLSFESDVSFLKEGDNYFELIVKEKIYEFSEIELERAEFREILLRLLELVEKKSSGVIKTWDANSIESCAGISVDDLLSILSISKDAYYSLLSGGDGNAIKSASIIQRALKSSGADISMIMYCSKCKTDWDVWYRSARHVIQELDLLSISERVSAILYSTMNTQGVLGMNNLRIPIKNLLVELESESLKFDLTNDLILGGVFSALVRGKS</sequence>
<name>A0A3M4XWH5_9PSED</name>
<evidence type="ECO:0000313" key="3">
    <source>
        <dbReference type="Proteomes" id="UP000268004"/>
    </source>
</evidence>
<evidence type="ECO:0000259" key="1">
    <source>
        <dbReference type="Pfam" id="PF14130"/>
    </source>
</evidence>
<organism evidence="2 3">
    <name type="scientific">Pseudomonas coronafaciens pv. striafaciens</name>
    <dbReference type="NCBI Taxonomy" id="235276"/>
    <lineage>
        <taxon>Bacteria</taxon>
        <taxon>Pseudomonadati</taxon>
        <taxon>Pseudomonadota</taxon>
        <taxon>Gammaproteobacteria</taxon>
        <taxon>Pseudomonadales</taxon>
        <taxon>Pseudomonadaceae</taxon>
        <taxon>Pseudomonas</taxon>
        <taxon>Pseudomonas coronafaciens</taxon>
    </lineage>
</organism>
<comment type="caution">
    <text evidence="2">The sequence shown here is derived from an EMBL/GenBank/DDBJ whole genome shotgun (WGS) entry which is preliminary data.</text>
</comment>
<protein>
    <recommendedName>
        <fullName evidence="1">CD-NTase associated protein 4-like DNA endonuclease domain-containing protein</fullName>
    </recommendedName>
</protein>
<accession>A0A3M4XWH5</accession>
<feature type="domain" description="CD-NTase associated protein 4-like DNA endonuclease" evidence="1">
    <location>
        <begin position="12"/>
        <end position="232"/>
    </location>
</feature>
<dbReference type="EMBL" id="RBSD01000192">
    <property type="protein sequence ID" value="RMR80864.1"/>
    <property type="molecule type" value="Genomic_DNA"/>
</dbReference>